<dbReference type="Gene3D" id="3.30.70.20">
    <property type="match status" value="1"/>
</dbReference>
<dbReference type="InterPro" id="IPR005117">
    <property type="entry name" value="NiRdtase/SiRdtase_haem-b_fer"/>
</dbReference>
<dbReference type="InterPro" id="IPR036136">
    <property type="entry name" value="Nit/Sulf_reduc_fer-like_dom_sf"/>
</dbReference>
<keyword evidence="4" id="KW-0411">Iron-sulfur</keyword>
<keyword evidence="3" id="KW-0408">Iron</keyword>
<evidence type="ECO:0000313" key="6">
    <source>
        <dbReference type="EMBL" id="MBI6875564.1"/>
    </source>
</evidence>
<dbReference type="SUPFAM" id="SSF56014">
    <property type="entry name" value="Nitrite and sulphite reductase 4Fe-4S domain-like"/>
    <property type="match status" value="1"/>
</dbReference>
<accession>A0A934M3G8</accession>
<proteinExistence type="predicted"/>
<comment type="caution">
    <text evidence="6">The sequence shown here is derived from an EMBL/GenBank/DDBJ whole genome shotgun (WGS) entry which is preliminary data.</text>
</comment>
<dbReference type="SUPFAM" id="SSF55124">
    <property type="entry name" value="Nitrite/Sulfite reductase N-terminal domain-like"/>
    <property type="match status" value="1"/>
</dbReference>
<dbReference type="RefSeq" id="WP_211144902.1">
    <property type="nucleotide sequence ID" value="NZ_JAEEGB010000045.1"/>
</dbReference>
<dbReference type="InterPro" id="IPR006067">
    <property type="entry name" value="NO2/SO3_Rdtase_4Fe4S_dom"/>
</dbReference>
<evidence type="ECO:0000256" key="2">
    <source>
        <dbReference type="ARBA" id="ARBA00022723"/>
    </source>
</evidence>
<dbReference type="InterPro" id="IPR045169">
    <property type="entry name" value="NO2/SO3_Rdtase_4Fe4S_prot"/>
</dbReference>
<evidence type="ECO:0000313" key="7">
    <source>
        <dbReference type="Proteomes" id="UP000622687"/>
    </source>
</evidence>
<keyword evidence="7" id="KW-1185">Reference proteome</keyword>
<dbReference type="GO" id="GO:0000103">
    <property type="term" value="P:sulfate assimilation"/>
    <property type="evidence" value="ECO:0007669"/>
    <property type="project" value="TreeGrafter"/>
</dbReference>
<dbReference type="Pfam" id="PF01077">
    <property type="entry name" value="NIR_SIR"/>
    <property type="match status" value="1"/>
</dbReference>
<feature type="domain" description="4Fe-4S ferredoxin-type" evidence="5">
    <location>
        <begin position="164"/>
        <end position="194"/>
    </location>
</feature>
<gene>
    <name evidence="6" type="ORF">I6U51_23100</name>
</gene>
<dbReference type="InterPro" id="IPR017896">
    <property type="entry name" value="4Fe4S_Fe-S-bd"/>
</dbReference>
<dbReference type="GO" id="GO:0016002">
    <property type="term" value="F:sulfite reductase activity"/>
    <property type="evidence" value="ECO:0007669"/>
    <property type="project" value="TreeGrafter"/>
</dbReference>
<keyword evidence="1" id="KW-0004">4Fe-4S</keyword>
<dbReference type="GO" id="GO:0046872">
    <property type="term" value="F:metal ion binding"/>
    <property type="evidence" value="ECO:0007669"/>
    <property type="project" value="UniProtKB-KW"/>
</dbReference>
<dbReference type="GO" id="GO:0050311">
    <property type="term" value="F:sulfite reductase (ferredoxin) activity"/>
    <property type="evidence" value="ECO:0007669"/>
    <property type="project" value="TreeGrafter"/>
</dbReference>
<dbReference type="Pfam" id="PF00037">
    <property type="entry name" value="Fer4"/>
    <property type="match status" value="1"/>
</dbReference>
<dbReference type="PROSITE" id="PS51379">
    <property type="entry name" value="4FE4S_FER_2"/>
    <property type="match status" value="2"/>
</dbReference>
<dbReference type="Proteomes" id="UP000622687">
    <property type="component" value="Unassembled WGS sequence"/>
</dbReference>
<dbReference type="EMBL" id="JAEEGB010000045">
    <property type="protein sequence ID" value="MBI6875564.1"/>
    <property type="molecule type" value="Genomic_DNA"/>
</dbReference>
<evidence type="ECO:0000256" key="4">
    <source>
        <dbReference type="ARBA" id="ARBA00023014"/>
    </source>
</evidence>
<organism evidence="6 7">
    <name type="scientific">Clostridium aciditolerans</name>
    <dbReference type="NCBI Taxonomy" id="339861"/>
    <lineage>
        <taxon>Bacteria</taxon>
        <taxon>Bacillati</taxon>
        <taxon>Bacillota</taxon>
        <taxon>Clostridia</taxon>
        <taxon>Eubacteriales</taxon>
        <taxon>Clostridiaceae</taxon>
        <taxon>Clostridium</taxon>
    </lineage>
</organism>
<dbReference type="PANTHER" id="PTHR11493:SF54">
    <property type="entry name" value="ANAEROBIC SULFITE REDUCTASE SUBUNIT C"/>
    <property type="match status" value="1"/>
</dbReference>
<dbReference type="Gene3D" id="3.30.70.3340">
    <property type="match status" value="1"/>
</dbReference>
<dbReference type="GO" id="GO:0009337">
    <property type="term" value="C:sulfite reductase complex (NADPH)"/>
    <property type="evidence" value="ECO:0007669"/>
    <property type="project" value="TreeGrafter"/>
</dbReference>
<name>A0A934M3G8_9CLOT</name>
<dbReference type="InterPro" id="IPR045854">
    <property type="entry name" value="NO2/SO3_Rdtase_4Fe4S_sf"/>
</dbReference>
<evidence type="ECO:0000259" key="5">
    <source>
        <dbReference type="PROSITE" id="PS51379"/>
    </source>
</evidence>
<protein>
    <submittedName>
        <fullName evidence="6">4Fe-4S binding protein</fullName>
    </submittedName>
</protein>
<dbReference type="Pfam" id="PF03460">
    <property type="entry name" value="NIR_SIR_ferr"/>
    <property type="match status" value="1"/>
</dbReference>
<dbReference type="GO" id="GO:0020037">
    <property type="term" value="F:heme binding"/>
    <property type="evidence" value="ECO:0007669"/>
    <property type="project" value="InterPro"/>
</dbReference>
<feature type="domain" description="4Fe-4S ferredoxin-type" evidence="5">
    <location>
        <begin position="195"/>
        <end position="224"/>
    </location>
</feature>
<dbReference type="AlphaFoldDB" id="A0A934M3G8"/>
<sequence>MSKKLNDEEVKSLKGQGYILQNDKEHFVCRVITVDGTLTPDKGKKIFQIADKYGEGHVNFTTRLTVEIPGIKYEDIDKVKKELKEVGLYAGGTGPRVRPVVSCKGTVCNFGLLDTQELNRRIHERFYLGWYNVTLPHKFKIGVGGCPNNCIKPNLNDLGIMGQRKPKVDKDLCSGCKKCGVESACRVKAAKVVDGEIQIDFDKCNNCGLCIDKCHFDAIELDKEGVKIFIGGKWGKATRVGTDLNKIFTQDEALDIIEKAILYYRENGITTERFGDMVDRIGSDEVQKALIGDEILDRKEEILSGDKHTKRGYSC</sequence>
<dbReference type="GO" id="GO:0051539">
    <property type="term" value="F:4 iron, 4 sulfur cluster binding"/>
    <property type="evidence" value="ECO:0007669"/>
    <property type="project" value="UniProtKB-KW"/>
</dbReference>
<dbReference type="Gene3D" id="3.30.413.10">
    <property type="entry name" value="Sulfite Reductase Hemoprotein, domain 1"/>
    <property type="match status" value="1"/>
</dbReference>
<dbReference type="SUPFAM" id="SSF54862">
    <property type="entry name" value="4Fe-4S ferredoxins"/>
    <property type="match status" value="1"/>
</dbReference>
<dbReference type="PANTHER" id="PTHR11493">
    <property type="entry name" value="SULFITE REDUCTASE [NADPH] SUBUNIT BETA-RELATED"/>
    <property type="match status" value="1"/>
</dbReference>
<evidence type="ECO:0000256" key="3">
    <source>
        <dbReference type="ARBA" id="ARBA00023004"/>
    </source>
</evidence>
<evidence type="ECO:0000256" key="1">
    <source>
        <dbReference type="ARBA" id="ARBA00022485"/>
    </source>
</evidence>
<reference evidence="6" key="1">
    <citation type="submission" date="2020-12" db="EMBL/GenBank/DDBJ databases">
        <title>Clostridium thailandense sp. nov., a novel acetogenic bacterium isolated from peat land soil in Thailand.</title>
        <authorList>
            <person name="Chaikitkaew S."/>
            <person name="Birkeland N.K."/>
        </authorList>
    </citation>
    <scope>NUCLEOTIDE SEQUENCE</scope>
    <source>
        <strain evidence="6">DSM 17425</strain>
    </source>
</reference>
<keyword evidence="2" id="KW-0479">Metal-binding</keyword>